<comment type="caution">
    <text evidence="1">The sequence shown here is derived from an EMBL/GenBank/DDBJ whole genome shotgun (WGS) entry which is preliminary data.</text>
</comment>
<keyword evidence="2" id="KW-1185">Reference proteome</keyword>
<dbReference type="AlphaFoldDB" id="A0AAP0QBX7"/>
<reference evidence="1 2" key="1">
    <citation type="submission" date="2024-05" db="EMBL/GenBank/DDBJ databases">
        <title>Haplotype-resolved chromosome-level genome assembly of Huyou (Citrus changshanensis).</title>
        <authorList>
            <person name="Miao C."/>
            <person name="Chen W."/>
            <person name="Wu Y."/>
            <person name="Wang L."/>
            <person name="Zhao S."/>
            <person name="Grierson D."/>
            <person name="Xu C."/>
            <person name="Chen K."/>
        </authorList>
    </citation>
    <scope>NUCLEOTIDE SEQUENCE [LARGE SCALE GENOMIC DNA]</scope>
    <source>
        <strain evidence="1">01-14</strain>
        <tissue evidence="1">Leaf</tissue>
    </source>
</reference>
<proteinExistence type="predicted"/>
<gene>
    <name evidence="1" type="ORF">WN944_024311</name>
</gene>
<sequence>MEIKKHDLTIKQANGEDLPFAIPWRDVYKAYMPQSMSLSVIDSC</sequence>
<accession>A0AAP0QBX7</accession>
<organism evidence="1 2">
    <name type="scientific">Citrus x changshan-huyou</name>
    <dbReference type="NCBI Taxonomy" id="2935761"/>
    <lineage>
        <taxon>Eukaryota</taxon>
        <taxon>Viridiplantae</taxon>
        <taxon>Streptophyta</taxon>
        <taxon>Embryophyta</taxon>
        <taxon>Tracheophyta</taxon>
        <taxon>Spermatophyta</taxon>
        <taxon>Magnoliopsida</taxon>
        <taxon>eudicotyledons</taxon>
        <taxon>Gunneridae</taxon>
        <taxon>Pentapetalae</taxon>
        <taxon>rosids</taxon>
        <taxon>malvids</taxon>
        <taxon>Sapindales</taxon>
        <taxon>Rutaceae</taxon>
        <taxon>Aurantioideae</taxon>
        <taxon>Citrus</taxon>
    </lineage>
</organism>
<evidence type="ECO:0000313" key="2">
    <source>
        <dbReference type="Proteomes" id="UP001428341"/>
    </source>
</evidence>
<name>A0AAP0QBX7_9ROSI</name>
<evidence type="ECO:0000313" key="1">
    <source>
        <dbReference type="EMBL" id="KAK9181174.1"/>
    </source>
</evidence>
<dbReference type="EMBL" id="JBCGBO010000024">
    <property type="protein sequence ID" value="KAK9181174.1"/>
    <property type="molecule type" value="Genomic_DNA"/>
</dbReference>
<protein>
    <submittedName>
        <fullName evidence="1">Uncharacterized protein</fullName>
    </submittedName>
</protein>
<dbReference type="Proteomes" id="UP001428341">
    <property type="component" value="Unassembled WGS sequence"/>
</dbReference>